<dbReference type="PROSITE" id="PS52041">
    <property type="entry name" value="TOPO_IIB"/>
    <property type="match status" value="1"/>
</dbReference>
<dbReference type="InterPro" id="IPR002815">
    <property type="entry name" value="Spo11/TopoVI_A"/>
</dbReference>
<dbReference type="PRINTS" id="PR01550">
    <property type="entry name" value="TOP6AFAMILY"/>
</dbReference>
<keyword evidence="4" id="KW-1185">Reference proteome</keyword>
<dbReference type="GO" id="GO:0003918">
    <property type="term" value="F:DNA topoisomerase type II (double strand cut, ATP-hydrolyzing) activity"/>
    <property type="evidence" value="ECO:0007669"/>
    <property type="project" value="UniProtKB-UniRule"/>
</dbReference>
<dbReference type="Pfam" id="PF04406">
    <property type="entry name" value="TP6A_N"/>
    <property type="match status" value="1"/>
</dbReference>
<feature type="domain" description="Spo11/DNA topoisomerase VI subunit A N-terminal" evidence="2">
    <location>
        <begin position="197"/>
        <end position="258"/>
    </location>
</feature>
<dbReference type="GO" id="GO:0003677">
    <property type="term" value="F:DNA binding"/>
    <property type="evidence" value="ECO:0007669"/>
    <property type="project" value="UniProtKB-UniRule"/>
</dbReference>
<keyword evidence="1" id="KW-0413">Isomerase</keyword>
<dbReference type="Gene3D" id="1.10.10.10">
    <property type="entry name" value="Winged helix-like DNA-binding domain superfamily/Winged helix DNA-binding domain"/>
    <property type="match status" value="1"/>
</dbReference>
<dbReference type="STRING" id="105696.A0A1Y2LSA0"/>
<dbReference type="Gene3D" id="3.40.1360.10">
    <property type="match status" value="1"/>
</dbReference>
<dbReference type="Proteomes" id="UP000193240">
    <property type="component" value="Unassembled WGS sequence"/>
</dbReference>
<dbReference type="InterPro" id="IPR013049">
    <property type="entry name" value="Spo11/TopoVI_A_N"/>
</dbReference>
<dbReference type="GO" id="GO:0007131">
    <property type="term" value="P:reciprocal meiotic recombination"/>
    <property type="evidence" value="ECO:0007669"/>
    <property type="project" value="TreeGrafter"/>
</dbReference>
<dbReference type="SUPFAM" id="SSF56726">
    <property type="entry name" value="DNA topoisomerase IV, alpha subunit"/>
    <property type="match status" value="1"/>
</dbReference>
<sequence>MDADVIGDLLFSPLNPQESLDDMQHEDSGDEQMLGMFEDCGGSEDDLFETGDSDLFDAGDDYDLFDADDECDLFDVTLEETSSSRRLLLDTADMTVLLDDDLFMQECDGRSLDAATQPKDECKQQHRDRTWIIAQLEAMLEKIVDGLIEGSERLIFTLRSRAGISRRRAGKEPGYEAAPAPKVRHICFPGKTAQEAWNFTVLLRIIELVHGGLVDNTVMTKRDLYYRHPDLFVKQPVVDRYVDDIACTLGVPRSRLNVTAAAKGLVAGCFTVQRKDGTRIEGQNEPQGVLIPTVEDIDILDLSRIRWVLVIEKEATFRSLICTSQCYAMKSNGLILTAKLPVLDNYRHTNMIPGKRLS</sequence>
<proteinExistence type="inferred from homology"/>
<organism evidence="3 4">
    <name type="scientific">Epicoccum nigrum</name>
    <name type="common">Soil fungus</name>
    <name type="synonym">Epicoccum purpurascens</name>
    <dbReference type="NCBI Taxonomy" id="105696"/>
    <lineage>
        <taxon>Eukaryota</taxon>
        <taxon>Fungi</taxon>
        <taxon>Dikarya</taxon>
        <taxon>Ascomycota</taxon>
        <taxon>Pezizomycotina</taxon>
        <taxon>Dothideomycetes</taxon>
        <taxon>Pleosporomycetidae</taxon>
        <taxon>Pleosporales</taxon>
        <taxon>Pleosporineae</taxon>
        <taxon>Didymellaceae</taxon>
        <taxon>Epicoccum</taxon>
    </lineage>
</organism>
<dbReference type="InParanoid" id="A0A1Y2LSA0"/>
<dbReference type="GO" id="GO:0005524">
    <property type="term" value="F:ATP binding"/>
    <property type="evidence" value="ECO:0007669"/>
    <property type="project" value="InterPro"/>
</dbReference>
<dbReference type="GO" id="GO:0000228">
    <property type="term" value="C:nuclear chromosome"/>
    <property type="evidence" value="ECO:0007669"/>
    <property type="project" value="TreeGrafter"/>
</dbReference>
<name>A0A1Y2LSA0_EPING</name>
<dbReference type="GO" id="GO:0042138">
    <property type="term" value="P:meiotic DNA double-strand break formation"/>
    <property type="evidence" value="ECO:0007669"/>
    <property type="project" value="TreeGrafter"/>
</dbReference>
<dbReference type="GO" id="GO:0000706">
    <property type="term" value="P:meiotic DNA double-strand break processing"/>
    <property type="evidence" value="ECO:0007669"/>
    <property type="project" value="TreeGrafter"/>
</dbReference>
<dbReference type="EMBL" id="KZ107850">
    <property type="protein sequence ID" value="OSS46754.1"/>
    <property type="molecule type" value="Genomic_DNA"/>
</dbReference>
<dbReference type="PANTHER" id="PTHR10848">
    <property type="entry name" value="MEIOTIC RECOMBINATION PROTEIN SPO11"/>
    <property type="match status" value="1"/>
</dbReference>
<dbReference type="InterPro" id="IPR036388">
    <property type="entry name" value="WH-like_DNA-bd_sf"/>
</dbReference>
<comment type="catalytic activity">
    <reaction evidence="1">
        <text>ATP-dependent breakage, passage and rejoining of double-stranded DNA.</text>
        <dbReference type="EC" id="5.6.2.2"/>
    </reaction>
</comment>
<accession>A0A1Y2LSA0</accession>
<keyword evidence="1" id="KW-0238">DNA-binding</keyword>
<dbReference type="PANTHER" id="PTHR10848:SF0">
    <property type="entry name" value="MEIOTIC RECOMBINATION PROTEIN SPO11"/>
    <property type="match status" value="1"/>
</dbReference>
<evidence type="ECO:0000256" key="1">
    <source>
        <dbReference type="PROSITE-ProRule" id="PRU01385"/>
    </source>
</evidence>
<keyword evidence="1" id="KW-0799">Topoisomerase</keyword>
<evidence type="ECO:0000259" key="2">
    <source>
        <dbReference type="Pfam" id="PF04406"/>
    </source>
</evidence>
<protein>
    <recommendedName>
        <fullName evidence="2">Spo11/DNA topoisomerase VI subunit A N-terminal domain-containing protein</fullName>
    </recommendedName>
</protein>
<feature type="active site" description="O-(5'-phospho-DNA)-tyrosine intermediate" evidence="1">
    <location>
        <position position="226"/>
    </location>
</feature>
<evidence type="ECO:0000313" key="3">
    <source>
        <dbReference type="EMBL" id="OSS46754.1"/>
    </source>
</evidence>
<dbReference type="InterPro" id="IPR036078">
    <property type="entry name" value="Spo11/TopoVI_A_sf"/>
</dbReference>
<comment type="similarity">
    <text evidence="1">Belongs to the TOP6A family.</text>
</comment>
<evidence type="ECO:0000313" key="4">
    <source>
        <dbReference type="Proteomes" id="UP000193240"/>
    </source>
</evidence>
<gene>
    <name evidence="3" type="ORF">B5807_08788</name>
</gene>
<reference evidence="3 4" key="1">
    <citation type="journal article" date="2017" name="Genome Announc.">
        <title>Genome sequence of the saprophytic ascomycete Epicoccum nigrum ICMP 19927 strain isolated from New Zealand.</title>
        <authorList>
            <person name="Fokin M."/>
            <person name="Fleetwood D."/>
            <person name="Weir B.S."/>
            <person name="Villas-Boas S.G."/>
        </authorList>
    </citation>
    <scope>NUCLEOTIDE SEQUENCE [LARGE SCALE GENOMIC DNA]</scope>
    <source>
        <strain evidence="3 4">ICMP 19927</strain>
    </source>
</reference>
<dbReference type="AlphaFoldDB" id="A0A1Y2LSA0"/>